<organism evidence="1 2">
    <name type="scientific">Aspergillus turcosus</name>
    <dbReference type="NCBI Taxonomy" id="1245748"/>
    <lineage>
        <taxon>Eukaryota</taxon>
        <taxon>Fungi</taxon>
        <taxon>Dikarya</taxon>
        <taxon>Ascomycota</taxon>
        <taxon>Pezizomycotina</taxon>
        <taxon>Eurotiomycetes</taxon>
        <taxon>Eurotiomycetidae</taxon>
        <taxon>Eurotiales</taxon>
        <taxon>Aspergillaceae</taxon>
        <taxon>Aspergillus</taxon>
        <taxon>Aspergillus subgen. Fumigati</taxon>
    </lineage>
</organism>
<evidence type="ECO:0000313" key="1">
    <source>
        <dbReference type="EMBL" id="RLL96539.1"/>
    </source>
</evidence>
<protein>
    <submittedName>
        <fullName evidence="1">Uncharacterized protein</fullName>
    </submittedName>
</protein>
<dbReference type="Proteomes" id="UP000215289">
    <property type="component" value="Unassembled WGS sequence"/>
</dbReference>
<dbReference type="AlphaFoldDB" id="A0A3R7FRQ5"/>
<accession>A0A3R7FRQ5</accession>
<comment type="caution">
    <text evidence="1">The sequence shown here is derived from an EMBL/GenBank/DDBJ whole genome shotgun (WGS) entry which is preliminary data.</text>
</comment>
<proteinExistence type="predicted"/>
<sequence length="258" mass="28993">MGDYYYDKSGTINVQQIKPPAVAEAEFRLADDMFSLSNLVGGPNGSKLTDSYREVLFGLVPSNKETADELAKLVPDQKMIFNWLYEEVDNFDPPQTNLLSLIPDDKNLPRKPHAVKDKLPASVARLRDPEKSPKIPRVDLYQKLDDTADQAKFNAYDWLLSNYAPVIDSKLEVLWTVLLIIAYAAGAQDIKALDKTELDARTTLSNSEVAMLQGFSSNVINYVKIYFDVTTWQSQNKLDALKALTDANKDELNQALEK</sequence>
<dbReference type="EMBL" id="NIDN02000107">
    <property type="protein sequence ID" value="RLL96539.1"/>
    <property type="molecule type" value="Genomic_DNA"/>
</dbReference>
<evidence type="ECO:0000313" key="2">
    <source>
        <dbReference type="Proteomes" id="UP000215289"/>
    </source>
</evidence>
<dbReference type="OrthoDB" id="291007at2759"/>
<gene>
    <name evidence="1" type="ORF">CFD26_103539</name>
</gene>
<reference evidence="1 2" key="1">
    <citation type="submission" date="2018-08" db="EMBL/GenBank/DDBJ databases">
        <title>Draft genome sequences of two Aspergillus turcosus clinical strains isolated from bronchoalveolar lavage fluid: one azole-susceptible and the other azole-resistant.</title>
        <authorList>
            <person name="Parent-Michaud M."/>
            <person name="Dufresne P.J."/>
            <person name="Fournier E."/>
            <person name="Martineau C."/>
            <person name="Moreira S."/>
            <person name="Perkins V."/>
            <person name="De Repentigny L."/>
            <person name="Dufresne S.F."/>
        </authorList>
    </citation>
    <scope>NUCLEOTIDE SEQUENCE [LARGE SCALE GENOMIC DNA]</scope>
    <source>
        <strain evidence="1">HMR AF 1038</strain>
    </source>
</reference>
<name>A0A3R7FRQ5_9EURO</name>
<keyword evidence="2" id="KW-1185">Reference proteome</keyword>